<name>A0A291T7R9_9FIRM</name>
<dbReference type="EMBL" id="CP023819">
    <property type="protein sequence ID" value="ATL89174.1"/>
    <property type="molecule type" value="Genomic_DNA"/>
</dbReference>
<evidence type="ECO:0000313" key="3">
    <source>
        <dbReference type="Proteomes" id="UP000223709"/>
    </source>
</evidence>
<proteinExistence type="predicted"/>
<dbReference type="InterPro" id="IPR036490">
    <property type="entry name" value="ThsB_TIR-like_sf"/>
</dbReference>
<dbReference type="AlphaFoldDB" id="A0A291T7R9"/>
<accession>A0A291T7R9</accession>
<gene>
    <name evidence="2" type="ORF">CRH10_02020</name>
</gene>
<feature type="domain" description="Thoeris protein ThsB TIR-like" evidence="1">
    <location>
        <begin position="7"/>
        <end position="100"/>
    </location>
</feature>
<dbReference type="SUPFAM" id="SSF52206">
    <property type="entry name" value="Hypothetical protein MTH538"/>
    <property type="match status" value="1"/>
</dbReference>
<evidence type="ECO:0000259" key="1">
    <source>
        <dbReference type="Pfam" id="PF08937"/>
    </source>
</evidence>
<dbReference type="Gene3D" id="3.40.50.9200">
    <property type="entry name" value="Hypothetical protein MTH538"/>
    <property type="match status" value="1"/>
</dbReference>
<dbReference type="RefSeq" id="WP_098922568.1">
    <property type="nucleotide sequence ID" value="NZ_CP023819.1"/>
</dbReference>
<sequence>MAKRQVFYSFHYANDAMRVQQIRNIGMIEGNTPVSPNEWEQVKRFGNDAIKKWIDDNMKYRSCVVVLIGSETASRPWVQYEIKKAWMDRKGLLGIYIHNIRDPRTGICRKGQNPFKQFILDGKNFADIVPCYDPNPWNAYNDIRNNIDDWIEDAIRIRSIY</sequence>
<evidence type="ECO:0000313" key="2">
    <source>
        <dbReference type="EMBL" id="ATL89174.1"/>
    </source>
</evidence>
<dbReference type="InterPro" id="IPR015032">
    <property type="entry name" value="ThsB__TIR-like_domain"/>
</dbReference>
<organism evidence="2 3">
    <name type="scientific">Faecalibacterium prausnitzii</name>
    <dbReference type="NCBI Taxonomy" id="853"/>
    <lineage>
        <taxon>Bacteria</taxon>
        <taxon>Bacillati</taxon>
        <taxon>Bacillota</taxon>
        <taxon>Clostridia</taxon>
        <taxon>Eubacteriales</taxon>
        <taxon>Oscillospiraceae</taxon>
        <taxon>Faecalibacterium</taxon>
    </lineage>
</organism>
<protein>
    <submittedName>
        <fullName evidence="2">Molecular chaperone Tir</fullName>
    </submittedName>
</protein>
<dbReference type="Proteomes" id="UP000223709">
    <property type="component" value="Chromosome"/>
</dbReference>
<reference evidence="2 3" key="1">
    <citation type="submission" date="2017-10" db="EMBL/GenBank/DDBJ databases">
        <title>Complete Genome Sequence of Faecalibacterium prausnitzii isolated from the gut of healthy adult Indian.</title>
        <authorList>
            <person name="Bag S."/>
            <person name="Ghosh T.S."/>
            <person name="Das B."/>
        </authorList>
    </citation>
    <scope>NUCLEOTIDE SEQUENCE [LARGE SCALE GENOMIC DNA]</scope>
    <source>
        <strain evidence="2 3">Indica</strain>
    </source>
</reference>
<dbReference type="Pfam" id="PF08937">
    <property type="entry name" value="ThsB_TIR"/>
    <property type="match status" value="1"/>
</dbReference>